<protein>
    <submittedName>
        <fullName evidence="2">Rhodanese-like domain-containing protein</fullName>
    </submittedName>
</protein>
<sequence length="143" mass="15342">MIGIGLNWKLLANAWSGKVVAKSPAGSSQLAIPLPLGLMQVKELFDKKEAIFIDSRDRNTYAAGHIKGAISLPLLEAGTLVAEFSGRIPNNAMLVVYCNGYACEDSVELGKQLLAAGYATVYYFDGGFPAWRDARYPTAGGKQ</sequence>
<dbReference type="Proteomes" id="UP000811899">
    <property type="component" value="Unassembled WGS sequence"/>
</dbReference>
<feature type="domain" description="Rhodanese" evidence="1">
    <location>
        <begin position="46"/>
        <end position="140"/>
    </location>
</feature>
<dbReference type="PANTHER" id="PTHR43031:SF18">
    <property type="entry name" value="RHODANESE-RELATED SULFURTRANSFERASES"/>
    <property type="match status" value="1"/>
</dbReference>
<dbReference type="AlphaFoldDB" id="A0AAW4L569"/>
<dbReference type="InterPro" id="IPR036873">
    <property type="entry name" value="Rhodanese-like_dom_sf"/>
</dbReference>
<dbReference type="EMBL" id="JAHCVJ010000008">
    <property type="protein sequence ID" value="MBT0666043.1"/>
    <property type="molecule type" value="Genomic_DNA"/>
</dbReference>
<dbReference type="SMART" id="SM00450">
    <property type="entry name" value="RHOD"/>
    <property type="match status" value="1"/>
</dbReference>
<evidence type="ECO:0000313" key="3">
    <source>
        <dbReference type="Proteomes" id="UP000811899"/>
    </source>
</evidence>
<dbReference type="Gene3D" id="3.40.250.10">
    <property type="entry name" value="Rhodanese-like domain"/>
    <property type="match status" value="1"/>
</dbReference>
<dbReference type="PANTHER" id="PTHR43031">
    <property type="entry name" value="FAD-DEPENDENT OXIDOREDUCTASE"/>
    <property type="match status" value="1"/>
</dbReference>
<gene>
    <name evidence="2" type="ORF">KI809_17155</name>
</gene>
<keyword evidence="3" id="KW-1185">Reference proteome</keyword>
<proteinExistence type="predicted"/>
<name>A0AAW4L569_9BACT</name>
<dbReference type="Pfam" id="PF00581">
    <property type="entry name" value="Rhodanese"/>
    <property type="match status" value="1"/>
</dbReference>
<evidence type="ECO:0000313" key="2">
    <source>
        <dbReference type="EMBL" id="MBT0666043.1"/>
    </source>
</evidence>
<evidence type="ECO:0000259" key="1">
    <source>
        <dbReference type="PROSITE" id="PS50206"/>
    </source>
</evidence>
<dbReference type="PROSITE" id="PS50206">
    <property type="entry name" value="RHODANESE_3"/>
    <property type="match status" value="1"/>
</dbReference>
<reference evidence="2 3" key="1">
    <citation type="submission" date="2021-05" db="EMBL/GenBank/DDBJ databases">
        <title>The draft genome of Geobacter pelophilus DSM 12255.</title>
        <authorList>
            <person name="Xu Z."/>
            <person name="Masuda Y."/>
            <person name="Itoh H."/>
            <person name="Senoo K."/>
        </authorList>
    </citation>
    <scope>NUCLEOTIDE SEQUENCE [LARGE SCALE GENOMIC DNA]</scope>
    <source>
        <strain evidence="2 3">DSM 12255</strain>
    </source>
</reference>
<dbReference type="CDD" id="cd00158">
    <property type="entry name" value="RHOD"/>
    <property type="match status" value="1"/>
</dbReference>
<comment type="caution">
    <text evidence="2">The sequence shown here is derived from an EMBL/GenBank/DDBJ whole genome shotgun (WGS) entry which is preliminary data.</text>
</comment>
<dbReference type="InterPro" id="IPR001763">
    <property type="entry name" value="Rhodanese-like_dom"/>
</dbReference>
<dbReference type="SUPFAM" id="SSF52821">
    <property type="entry name" value="Rhodanese/Cell cycle control phosphatase"/>
    <property type="match status" value="1"/>
</dbReference>
<organism evidence="2 3">
    <name type="scientific">Geoanaerobacter pelophilus</name>
    <dbReference type="NCBI Taxonomy" id="60036"/>
    <lineage>
        <taxon>Bacteria</taxon>
        <taxon>Pseudomonadati</taxon>
        <taxon>Thermodesulfobacteriota</taxon>
        <taxon>Desulfuromonadia</taxon>
        <taxon>Geobacterales</taxon>
        <taxon>Geobacteraceae</taxon>
        <taxon>Geoanaerobacter</taxon>
    </lineage>
</organism>
<accession>A0AAW4L569</accession>
<dbReference type="InterPro" id="IPR050229">
    <property type="entry name" value="GlpE_sulfurtransferase"/>
</dbReference>